<keyword evidence="4" id="KW-1003">Cell membrane</keyword>
<feature type="domain" description="Ig-like" evidence="19">
    <location>
        <begin position="413"/>
        <end position="487"/>
    </location>
</feature>
<gene>
    <name evidence="20" type="ORF">QQF64_024256</name>
</gene>
<evidence type="ECO:0000256" key="12">
    <source>
        <dbReference type="ARBA" id="ARBA00023136"/>
    </source>
</evidence>
<keyword evidence="9" id="KW-0130">Cell adhesion</keyword>
<protein>
    <recommendedName>
        <fullName evidence="16">Platelet endothelial cell adhesion molecule</fullName>
    </recommendedName>
</protein>
<feature type="compositionally biased region" description="Basic and acidic residues" evidence="17">
    <location>
        <begin position="24"/>
        <end position="48"/>
    </location>
</feature>
<evidence type="ECO:0000256" key="6">
    <source>
        <dbReference type="ARBA" id="ARBA00022692"/>
    </source>
</evidence>
<dbReference type="InterPro" id="IPR036179">
    <property type="entry name" value="Ig-like_dom_sf"/>
</dbReference>
<keyword evidence="15" id="KW-0393">Immunoglobulin domain</keyword>
<feature type="compositionally biased region" description="Basic and acidic residues" evidence="17">
    <location>
        <begin position="72"/>
        <end position="82"/>
    </location>
</feature>
<dbReference type="InterPro" id="IPR013783">
    <property type="entry name" value="Ig-like_fold"/>
</dbReference>
<evidence type="ECO:0000256" key="1">
    <source>
        <dbReference type="ARBA" id="ARBA00004251"/>
    </source>
</evidence>
<dbReference type="SMART" id="SM00409">
    <property type="entry name" value="IG"/>
    <property type="match status" value="5"/>
</dbReference>
<evidence type="ECO:0000256" key="11">
    <source>
        <dbReference type="ARBA" id="ARBA00022989"/>
    </source>
</evidence>
<feature type="transmembrane region" description="Helical" evidence="18">
    <location>
        <begin position="690"/>
        <end position="711"/>
    </location>
</feature>
<evidence type="ECO:0000259" key="19">
    <source>
        <dbReference type="PROSITE" id="PS50835"/>
    </source>
</evidence>
<sequence>MKRKENNKKGKERKGKERKGKERKGKEDRQDKTRHERTIQDRTRQEKKGKTRPKKITRKERKGKERKGKERKGKENRIDRTGQDKTGARVCLLHVHEHSPERMSMCLLWLGLLHISLSALWQAADTQAAVTIDHVTLTVLPANNVESGTYVILRCEANVSQSLPQPLMYSFSILQDNTVTYFKTISASVVERTLSPARVSNSGRYQCKVQIHEKYKMSNSLSLTVTGLQVPMLKVKPDVVFEGDNINATCSAPEETGSLMFYFYEDQELRGSGSSNTNSLTMTLTMQKPTDVYLHCTYMVIMHPIAGVSNRSNTVKVFVRDLDVITPQISMSPKPNVVEGDRVQITCKVQYTTNLELYLTKGNAVLHQSHTTFTYSLVVRAEDSGEYVCKSEKGNVQKRAVSQLNVAELFSKPILKISPDQVFEGERFTLTCSSAVMSSVKIGKADIKYVLLKDGRPVAAYDSTASLATNGKYYCMAMAKEVNKTSSLLVLKAKVPVSVPVLRALSKVIVGKPFRVSCEAENGTFPITYSLVKSHIAMAYRTVTEAAEKAIFNITSISSPDEINRFTCEAYNRGPSLKRTSESLTAPVIVPISRPVLVAKDTTVTEGSDLLLICRVQQGTYPISFTWYHNRIMLPSSTKEDISLKGEHVVKAIERDQSGDYYCEASNSALETKKSYPVRIGVSLALWKKALIGVFCILLLVAIVIVLTVFFKKMSHPRRKKQATELSVKPSRPKSGDPMRVSLTLDIEDNTALNGTPCVMGRNVWSENVSGSDSDDHTDEDTELVQPQEVDPGMDDPVKKSIEPEYTVQHTEVQVSTPGVSEQADGQAALEYAQLNNSEQEPA</sequence>
<keyword evidence="5" id="KW-0597">Phosphoprotein</keyword>
<feature type="compositionally biased region" description="Basic residues" evidence="17">
    <location>
        <begin position="49"/>
        <end position="71"/>
    </location>
</feature>
<feature type="domain" description="Ig-like" evidence="19">
    <location>
        <begin position="327"/>
        <end position="402"/>
    </location>
</feature>
<evidence type="ECO:0000256" key="13">
    <source>
        <dbReference type="ARBA" id="ARBA00023157"/>
    </source>
</evidence>
<evidence type="ECO:0000313" key="20">
    <source>
        <dbReference type="EMBL" id="KAL1277583.1"/>
    </source>
</evidence>
<evidence type="ECO:0000256" key="3">
    <source>
        <dbReference type="ARBA" id="ARBA00004285"/>
    </source>
</evidence>
<evidence type="ECO:0000256" key="17">
    <source>
        <dbReference type="SAM" id="MobiDB-lite"/>
    </source>
</evidence>
<dbReference type="InterPro" id="IPR003599">
    <property type="entry name" value="Ig_sub"/>
</dbReference>
<evidence type="ECO:0000256" key="14">
    <source>
        <dbReference type="ARBA" id="ARBA00023180"/>
    </source>
</evidence>
<reference evidence="20 21" key="1">
    <citation type="submission" date="2023-09" db="EMBL/GenBank/DDBJ databases">
        <authorList>
            <person name="Wang M."/>
        </authorList>
    </citation>
    <scope>NUCLEOTIDE SEQUENCE [LARGE SCALE GENOMIC DNA]</scope>
    <source>
        <strain evidence="20">GT-2023</strain>
        <tissue evidence="20">Liver</tissue>
    </source>
</reference>
<evidence type="ECO:0000313" key="21">
    <source>
        <dbReference type="Proteomes" id="UP001558613"/>
    </source>
</evidence>
<dbReference type="PANTHER" id="PTHR11481:SF5">
    <property type="entry name" value="PLATELET ENDOTHELIAL CELL ADHESION MOLECULE"/>
    <property type="match status" value="1"/>
</dbReference>
<dbReference type="InterPro" id="IPR003598">
    <property type="entry name" value="Ig_sub2"/>
</dbReference>
<comment type="caution">
    <text evidence="20">The sequence shown here is derived from an EMBL/GenBank/DDBJ whole genome shotgun (WGS) entry which is preliminary data.</text>
</comment>
<dbReference type="SUPFAM" id="SSF48726">
    <property type="entry name" value="Immunoglobulin"/>
    <property type="match status" value="4"/>
</dbReference>
<accession>A0ABR3NLN1</accession>
<keyword evidence="14" id="KW-0325">Glycoprotein</keyword>
<dbReference type="InterPro" id="IPR050488">
    <property type="entry name" value="Ig_Fc_receptor"/>
</dbReference>
<dbReference type="Gene3D" id="2.60.40.10">
    <property type="entry name" value="Immunoglobulins"/>
    <property type="match status" value="4"/>
</dbReference>
<keyword evidence="6 18" id="KW-0812">Transmembrane</keyword>
<evidence type="ECO:0000256" key="16">
    <source>
        <dbReference type="ARBA" id="ARBA00049765"/>
    </source>
</evidence>
<feature type="region of interest" description="Disordered" evidence="17">
    <location>
        <begin position="721"/>
        <end position="740"/>
    </location>
</feature>
<evidence type="ECO:0000256" key="10">
    <source>
        <dbReference type="ARBA" id="ARBA00022949"/>
    </source>
</evidence>
<feature type="region of interest" description="Disordered" evidence="17">
    <location>
        <begin position="764"/>
        <end position="805"/>
    </location>
</feature>
<feature type="compositionally biased region" description="Basic residues" evidence="17">
    <location>
        <begin position="1"/>
        <end position="23"/>
    </location>
</feature>
<evidence type="ECO:0000256" key="7">
    <source>
        <dbReference type="ARBA" id="ARBA00022729"/>
    </source>
</evidence>
<dbReference type="Pfam" id="PF13895">
    <property type="entry name" value="Ig_2"/>
    <property type="match status" value="4"/>
</dbReference>
<keyword evidence="7" id="KW-0732">Signal</keyword>
<evidence type="ECO:0000256" key="15">
    <source>
        <dbReference type="ARBA" id="ARBA00023319"/>
    </source>
</evidence>
<evidence type="ECO:0000256" key="8">
    <source>
        <dbReference type="ARBA" id="ARBA00022737"/>
    </source>
</evidence>
<feature type="region of interest" description="Disordered" evidence="17">
    <location>
        <begin position="1"/>
        <end position="82"/>
    </location>
</feature>
<keyword evidence="13" id="KW-1015">Disulfide bond</keyword>
<dbReference type="PANTHER" id="PTHR11481">
    <property type="entry name" value="IMMUNOGLOBULIN FC RECEPTOR"/>
    <property type="match status" value="1"/>
</dbReference>
<dbReference type="EMBL" id="JAYMGO010000003">
    <property type="protein sequence ID" value="KAL1277583.1"/>
    <property type="molecule type" value="Genomic_DNA"/>
</dbReference>
<evidence type="ECO:0000256" key="9">
    <source>
        <dbReference type="ARBA" id="ARBA00022889"/>
    </source>
</evidence>
<dbReference type="InterPro" id="IPR040878">
    <property type="entry name" value="IL-40-like_Ig"/>
</dbReference>
<keyword evidence="21" id="KW-1185">Reference proteome</keyword>
<keyword evidence="8" id="KW-0677">Repeat</keyword>
<proteinExistence type="predicted"/>
<evidence type="ECO:0000256" key="4">
    <source>
        <dbReference type="ARBA" id="ARBA00022475"/>
    </source>
</evidence>
<dbReference type="InterPro" id="IPR007110">
    <property type="entry name" value="Ig-like_dom"/>
</dbReference>
<dbReference type="Pfam" id="PF17736">
    <property type="entry name" value="Ig_C17orf99"/>
    <property type="match status" value="1"/>
</dbReference>
<dbReference type="PROSITE" id="PS50835">
    <property type="entry name" value="IG_LIKE"/>
    <property type="match status" value="4"/>
</dbReference>
<organism evidence="20 21">
    <name type="scientific">Cirrhinus molitorella</name>
    <name type="common">mud carp</name>
    <dbReference type="NCBI Taxonomy" id="172907"/>
    <lineage>
        <taxon>Eukaryota</taxon>
        <taxon>Metazoa</taxon>
        <taxon>Chordata</taxon>
        <taxon>Craniata</taxon>
        <taxon>Vertebrata</taxon>
        <taxon>Euteleostomi</taxon>
        <taxon>Actinopterygii</taxon>
        <taxon>Neopterygii</taxon>
        <taxon>Teleostei</taxon>
        <taxon>Ostariophysi</taxon>
        <taxon>Cypriniformes</taxon>
        <taxon>Cyprinidae</taxon>
        <taxon>Labeoninae</taxon>
        <taxon>Labeonini</taxon>
        <taxon>Cirrhinus</taxon>
    </lineage>
</organism>
<keyword evidence="12 18" id="KW-0472">Membrane</keyword>
<evidence type="ECO:0000256" key="5">
    <source>
        <dbReference type="ARBA" id="ARBA00022553"/>
    </source>
</evidence>
<comment type="subcellular location">
    <subcellularLocation>
        <location evidence="2">Cell junction</location>
    </subcellularLocation>
    <subcellularLocation>
        <location evidence="1">Cell membrane</location>
        <topology evidence="1">Single-pass type I membrane protein</topology>
    </subcellularLocation>
    <subcellularLocation>
        <location evidence="3">Membrane raft</location>
    </subcellularLocation>
</comment>
<keyword evidence="10" id="KW-0965">Cell junction</keyword>
<feature type="domain" description="Ig-like" evidence="19">
    <location>
        <begin position="587"/>
        <end position="679"/>
    </location>
</feature>
<name>A0ABR3NLN1_9TELE</name>
<feature type="domain" description="Ig-like" evidence="19">
    <location>
        <begin position="496"/>
        <end position="585"/>
    </location>
</feature>
<dbReference type="Proteomes" id="UP001558613">
    <property type="component" value="Unassembled WGS sequence"/>
</dbReference>
<evidence type="ECO:0000256" key="2">
    <source>
        <dbReference type="ARBA" id="ARBA00004282"/>
    </source>
</evidence>
<evidence type="ECO:0000256" key="18">
    <source>
        <dbReference type="SAM" id="Phobius"/>
    </source>
</evidence>
<keyword evidence="11 18" id="KW-1133">Transmembrane helix</keyword>
<dbReference type="SMART" id="SM00408">
    <property type="entry name" value="IGc2"/>
    <property type="match status" value="2"/>
</dbReference>